<dbReference type="Pfam" id="PF01094">
    <property type="entry name" value="ANF_receptor"/>
    <property type="match status" value="1"/>
</dbReference>
<proteinExistence type="predicted"/>
<feature type="signal peptide" evidence="8">
    <location>
        <begin position="1"/>
        <end position="20"/>
    </location>
</feature>
<name>A0A8X6IC93_TRICU</name>
<dbReference type="Proteomes" id="UP000887116">
    <property type="component" value="Unassembled WGS sequence"/>
</dbReference>
<dbReference type="GO" id="GO:0038023">
    <property type="term" value="F:signaling receptor activity"/>
    <property type="evidence" value="ECO:0007669"/>
    <property type="project" value="TreeGrafter"/>
</dbReference>
<dbReference type="GO" id="GO:0007165">
    <property type="term" value="P:signal transduction"/>
    <property type="evidence" value="ECO:0007669"/>
    <property type="project" value="TreeGrafter"/>
</dbReference>
<comment type="subcellular location">
    <subcellularLocation>
        <location evidence="1">Membrane</location>
        <topology evidence="1">Single-pass type I membrane protein</topology>
    </subcellularLocation>
</comment>
<evidence type="ECO:0000313" key="10">
    <source>
        <dbReference type="EMBL" id="GFQ91697.1"/>
    </source>
</evidence>
<dbReference type="PANTHER" id="PTHR44755:SF12">
    <property type="entry name" value="RECEPTOR LIGAND BINDING REGION DOMAIN-CONTAINING PROTEIN"/>
    <property type="match status" value="1"/>
</dbReference>
<dbReference type="InterPro" id="IPR001828">
    <property type="entry name" value="ANF_lig-bd_rcpt"/>
</dbReference>
<gene>
    <name evidence="10" type="primary">NPR2</name>
    <name evidence="10" type="ORF">TNCT_298621</name>
</gene>
<keyword evidence="7" id="KW-0325">Glycoprotein</keyword>
<dbReference type="GO" id="GO:0017046">
    <property type="term" value="F:peptide hormone binding"/>
    <property type="evidence" value="ECO:0007669"/>
    <property type="project" value="TreeGrafter"/>
</dbReference>
<evidence type="ECO:0000256" key="8">
    <source>
        <dbReference type="SAM" id="SignalP"/>
    </source>
</evidence>
<dbReference type="SUPFAM" id="SSF53822">
    <property type="entry name" value="Periplasmic binding protein-like I"/>
    <property type="match status" value="1"/>
</dbReference>
<feature type="chain" id="PRO_5036478342" evidence="8">
    <location>
        <begin position="21"/>
        <end position="439"/>
    </location>
</feature>
<dbReference type="EMBL" id="BMAO01013914">
    <property type="protein sequence ID" value="GFQ91697.1"/>
    <property type="molecule type" value="Genomic_DNA"/>
</dbReference>
<keyword evidence="2" id="KW-0812">Transmembrane</keyword>
<dbReference type="OrthoDB" id="1890790at2759"/>
<reference evidence="10" key="1">
    <citation type="submission" date="2020-07" db="EMBL/GenBank/DDBJ databases">
        <title>Multicomponent nature underlies the extraordinary mechanical properties of spider dragline silk.</title>
        <authorList>
            <person name="Kono N."/>
            <person name="Nakamura H."/>
            <person name="Mori M."/>
            <person name="Yoshida Y."/>
            <person name="Ohtoshi R."/>
            <person name="Malay A.D."/>
            <person name="Moran D.A.P."/>
            <person name="Tomita M."/>
            <person name="Numata K."/>
            <person name="Arakawa K."/>
        </authorList>
    </citation>
    <scope>NUCLEOTIDE SEQUENCE</scope>
</reference>
<keyword evidence="11" id="KW-1185">Reference proteome</keyword>
<evidence type="ECO:0000256" key="2">
    <source>
        <dbReference type="ARBA" id="ARBA00022692"/>
    </source>
</evidence>
<dbReference type="InterPro" id="IPR052612">
    <property type="entry name" value="ANP_Clearance_Receptor"/>
</dbReference>
<comment type="caution">
    <text evidence="10">The sequence shown here is derived from an EMBL/GenBank/DDBJ whole genome shotgun (WGS) entry which is preliminary data.</text>
</comment>
<evidence type="ECO:0000256" key="6">
    <source>
        <dbReference type="ARBA" id="ARBA00023170"/>
    </source>
</evidence>
<dbReference type="InterPro" id="IPR028082">
    <property type="entry name" value="Peripla_BP_I"/>
</dbReference>
<evidence type="ECO:0000313" key="11">
    <source>
        <dbReference type="Proteomes" id="UP000887116"/>
    </source>
</evidence>
<organism evidence="10 11">
    <name type="scientific">Trichonephila clavata</name>
    <name type="common">Joro spider</name>
    <name type="synonym">Nephila clavata</name>
    <dbReference type="NCBI Taxonomy" id="2740835"/>
    <lineage>
        <taxon>Eukaryota</taxon>
        <taxon>Metazoa</taxon>
        <taxon>Ecdysozoa</taxon>
        <taxon>Arthropoda</taxon>
        <taxon>Chelicerata</taxon>
        <taxon>Arachnida</taxon>
        <taxon>Araneae</taxon>
        <taxon>Araneomorphae</taxon>
        <taxon>Entelegynae</taxon>
        <taxon>Araneoidea</taxon>
        <taxon>Nephilidae</taxon>
        <taxon>Trichonephila</taxon>
    </lineage>
</organism>
<feature type="domain" description="Receptor ligand binding region" evidence="9">
    <location>
        <begin position="50"/>
        <end position="395"/>
    </location>
</feature>
<protein>
    <submittedName>
        <fullName evidence="10">Atrial natriuretic peptide receptor 2</fullName>
    </submittedName>
</protein>
<dbReference type="PRINTS" id="PR00255">
    <property type="entry name" value="NATPEPTIDER"/>
</dbReference>
<evidence type="ECO:0000259" key="9">
    <source>
        <dbReference type="Pfam" id="PF01094"/>
    </source>
</evidence>
<keyword evidence="4" id="KW-1133">Transmembrane helix</keyword>
<dbReference type="CDD" id="cd06352">
    <property type="entry name" value="PBP1_NPR_GC-like"/>
    <property type="match status" value="1"/>
</dbReference>
<dbReference type="InterPro" id="IPR001170">
    <property type="entry name" value="ANPR/GUC"/>
</dbReference>
<dbReference type="GO" id="GO:0016020">
    <property type="term" value="C:membrane"/>
    <property type="evidence" value="ECO:0007669"/>
    <property type="project" value="UniProtKB-SubCell"/>
</dbReference>
<keyword evidence="6 10" id="KW-0675">Receptor</keyword>
<dbReference type="AlphaFoldDB" id="A0A8X6IC93"/>
<evidence type="ECO:0000256" key="3">
    <source>
        <dbReference type="ARBA" id="ARBA00022729"/>
    </source>
</evidence>
<accession>A0A8X6IC93</accession>
<evidence type="ECO:0000256" key="7">
    <source>
        <dbReference type="ARBA" id="ARBA00023180"/>
    </source>
</evidence>
<evidence type="ECO:0000256" key="5">
    <source>
        <dbReference type="ARBA" id="ARBA00023136"/>
    </source>
</evidence>
<keyword evidence="5" id="KW-0472">Membrane</keyword>
<keyword evidence="3 8" id="KW-0732">Signal</keyword>
<sequence length="439" mass="49837">MTLMHLIIIVIFQWIAVVSGEDMDSSFKVGVLMVDGSVRNRFDIQRIGPAIDIAAESCQSEYNVKLSLLRGYYPRKCSAELAIGRATDLAMISNISAYIGPACSDDLQVVGRFASYRNIPILTGLGDVLKEREQFRTLIRMSYDLQDKAHAILAFLKHFKWKKFGMIYRQNDVYYTAMADLLYYLATSDRFEVICQQSYIRAANKTILSDLEKIMETMRGCSRIIVILGGDKDVREMMLIAKRLNMTSKGDYAFIYTELFQNEAKGNQSWARGNESREDKLKLKEAYESLLILSLNQPYSEEYKIFSERVKELAASNYNFTYTEDVVNYFTASFHDAVLMLCDVINETRSLGENPLNGTIITSKLKNKKFDGISGIITINEKGDRIADYALLDQNDTVKGNFEVVLTYFGATKEYKEVSSIHWPGGRYPRTGPGVVSTE</sequence>
<evidence type="ECO:0000256" key="4">
    <source>
        <dbReference type="ARBA" id="ARBA00022989"/>
    </source>
</evidence>
<dbReference type="PANTHER" id="PTHR44755">
    <property type="entry name" value="NATRIURETIC PEPTIDE RECEPTOR 3-RELATED"/>
    <property type="match status" value="1"/>
</dbReference>
<dbReference type="Gene3D" id="3.40.50.2300">
    <property type="match status" value="2"/>
</dbReference>
<evidence type="ECO:0000256" key="1">
    <source>
        <dbReference type="ARBA" id="ARBA00004479"/>
    </source>
</evidence>